<dbReference type="AlphaFoldDB" id="A0A1L7XER7"/>
<proteinExistence type="predicted"/>
<reference evidence="1 2" key="1">
    <citation type="submission" date="2016-03" db="EMBL/GenBank/DDBJ databases">
        <authorList>
            <person name="Ploux O."/>
        </authorList>
    </citation>
    <scope>NUCLEOTIDE SEQUENCE [LARGE SCALE GENOMIC DNA]</scope>
    <source>
        <strain evidence="1 2">UAMH 11012</strain>
    </source>
</reference>
<dbReference type="OrthoDB" id="3510794at2759"/>
<accession>A0A1L7XER7</accession>
<gene>
    <name evidence="1" type="ORF">PAC_13405</name>
</gene>
<name>A0A1L7XER7_9HELO</name>
<evidence type="ECO:0000313" key="2">
    <source>
        <dbReference type="Proteomes" id="UP000184330"/>
    </source>
</evidence>
<sequence>MDAKYSDEPGTSSSSSAKFASPLLSLPPEIRNEIYEYTIDWPNFTDLFSRIHEYQKFLQGQESSEWAPLCRIARPHVASLTTPSILLLNAQISSETLNNLYRKPLILDSPPPHVPQLTKRMDITQFVSKATLQHLRFVSLKMDLSYKRNLMSGAAWLRTVEMLLEVWCEQSSLEWVEVQADYSPPPKSLGWSFGEVAHHRNVLMMLSMLKDFGKLVPVVWISEAWGGRMIRRAPDRH</sequence>
<organism evidence="1 2">
    <name type="scientific">Phialocephala subalpina</name>
    <dbReference type="NCBI Taxonomy" id="576137"/>
    <lineage>
        <taxon>Eukaryota</taxon>
        <taxon>Fungi</taxon>
        <taxon>Dikarya</taxon>
        <taxon>Ascomycota</taxon>
        <taxon>Pezizomycotina</taxon>
        <taxon>Leotiomycetes</taxon>
        <taxon>Helotiales</taxon>
        <taxon>Mollisiaceae</taxon>
        <taxon>Phialocephala</taxon>
        <taxon>Phialocephala fortinii species complex</taxon>
    </lineage>
</organism>
<dbReference type="STRING" id="576137.A0A1L7XER7"/>
<keyword evidence="2" id="KW-1185">Reference proteome</keyword>
<dbReference type="EMBL" id="FJOG01000023">
    <property type="protein sequence ID" value="CZR63508.1"/>
    <property type="molecule type" value="Genomic_DNA"/>
</dbReference>
<evidence type="ECO:0000313" key="1">
    <source>
        <dbReference type="EMBL" id="CZR63508.1"/>
    </source>
</evidence>
<dbReference type="Proteomes" id="UP000184330">
    <property type="component" value="Unassembled WGS sequence"/>
</dbReference>
<protein>
    <submittedName>
        <fullName evidence="1">Uncharacterized protein</fullName>
    </submittedName>
</protein>